<dbReference type="Pfam" id="PF14278">
    <property type="entry name" value="TetR_C_8"/>
    <property type="match status" value="1"/>
</dbReference>
<dbReference type="SUPFAM" id="SSF46689">
    <property type="entry name" value="Homeodomain-like"/>
    <property type="match status" value="1"/>
</dbReference>
<accession>A0A0D6DZ62</accession>
<evidence type="ECO:0000256" key="2">
    <source>
        <dbReference type="PROSITE-ProRule" id="PRU00335"/>
    </source>
</evidence>
<dbReference type="Gene3D" id="1.10.357.10">
    <property type="entry name" value="Tetracycline Repressor, domain 2"/>
    <property type="match status" value="1"/>
</dbReference>
<proteinExistence type="predicted"/>
<keyword evidence="1 2" id="KW-0238">DNA-binding</keyword>
<dbReference type="Pfam" id="PF00440">
    <property type="entry name" value="TetR_N"/>
    <property type="match status" value="1"/>
</dbReference>
<dbReference type="STRING" id="1364.LP2241_50224"/>
<dbReference type="Proteomes" id="UP000033166">
    <property type="component" value="Chromosome I"/>
</dbReference>
<dbReference type="InterPro" id="IPR039532">
    <property type="entry name" value="TetR_C_Firmicutes"/>
</dbReference>
<name>A0A0D6DZ62_9LACT</name>
<evidence type="ECO:0000313" key="5">
    <source>
        <dbReference type="Proteomes" id="UP000033166"/>
    </source>
</evidence>
<gene>
    <name evidence="4" type="ORF">LACPI_1868</name>
</gene>
<dbReference type="InterPro" id="IPR050624">
    <property type="entry name" value="HTH-type_Tx_Regulator"/>
</dbReference>
<evidence type="ECO:0000259" key="3">
    <source>
        <dbReference type="PROSITE" id="PS50977"/>
    </source>
</evidence>
<protein>
    <submittedName>
        <fullName evidence="4">Putative transcriptional regulator</fullName>
    </submittedName>
</protein>
<dbReference type="PROSITE" id="PS50977">
    <property type="entry name" value="HTH_TETR_2"/>
    <property type="match status" value="1"/>
</dbReference>
<evidence type="ECO:0000313" key="4">
    <source>
        <dbReference type="EMBL" id="CEN29068.1"/>
    </source>
</evidence>
<dbReference type="InterPro" id="IPR001647">
    <property type="entry name" value="HTH_TetR"/>
</dbReference>
<feature type="DNA-binding region" description="H-T-H motif" evidence="2">
    <location>
        <begin position="29"/>
        <end position="48"/>
    </location>
</feature>
<feature type="domain" description="HTH tetR-type" evidence="3">
    <location>
        <begin position="6"/>
        <end position="66"/>
    </location>
</feature>
<dbReference type="AlphaFoldDB" id="A0A0D6DZ62"/>
<dbReference type="PANTHER" id="PTHR43479">
    <property type="entry name" value="ACREF/ENVCD OPERON REPRESSOR-RELATED"/>
    <property type="match status" value="1"/>
</dbReference>
<reference evidence="5" key="1">
    <citation type="submission" date="2015-01" db="EMBL/GenBank/DDBJ databases">
        <authorList>
            <person name="Andreevskaya M."/>
        </authorList>
    </citation>
    <scope>NUCLEOTIDE SEQUENCE [LARGE SCALE GENOMIC DNA]</scope>
    <source>
        <strain evidence="5">MKFS47</strain>
    </source>
</reference>
<dbReference type="PANTHER" id="PTHR43479:SF7">
    <property type="entry name" value="TETR-FAMILY TRANSCRIPTIONAL REGULATOR"/>
    <property type="match status" value="1"/>
</dbReference>
<dbReference type="GO" id="GO:0003677">
    <property type="term" value="F:DNA binding"/>
    <property type="evidence" value="ECO:0007669"/>
    <property type="project" value="UniProtKB-UniRule"/>
</dbReference>
<organism evidence="4 5">
    <name type="scientific">Pseudolactococcus piscium MKFS47</name>
    <dbReference type="NCBI Taxonomy" id="297352"/>
    <lineage>
        <taxon>Bacteria</taxon>
        <taxon>Bacillati</taxon>
        <taxon>Bacillota</taxon>
        <taxon>Bacilli</taxon>
        <taxon>Lactobacillales</taxon>
        <taxon>Streptococcaceae</taxon>
        <taxon>Pseudolactococcus</taxon>
    </lineage>
</organism>
<dbReference type="HOGENOM" id="CLU_087539_0_1_9"/>
<sequence length="184" mass="21732">MENRKEQTKVRLRDAMIQLLQEKAFDQISTTELVKVAQISRSGFYKHYRDKDDMIAKYQKALFNTIDYIFEKNKGYLQKTLLETYELLNKNDIYAALFSKNGNKESQQFMQEQLKNILDRSLLSEDVRQEQQDSLTDIYATTYYVNAVFGLTQTWIQRKRKESPEQIVALLMALINRSDSLPYS</sequence>
<dbReference type="KEGG" id="lpk:LACPI_1868"/>
<evidence type="ECO:0000256" key="1">
    <source>
        <dbReference type="ARBA" id="ARBA00023125"/>
    </source>
</evidence>
<dbReference type="EMBL" id="LN774769">
    <property type="protein sequence ID" value="CEN29068.1"/>
    <property type="molecule type" value="Genomic_DNA"/>
</dbReference>
<dbReference type="InterPro" id="IPR009057">
    <property type="entry name" value="Homeodomain-like_sf"/>
</dbReference>
<dbReference type="RefSeq" id="WP_050703034.1">
    <property type="nucleotide sequence ID" value="NZ_LN774769.1"/>
</dbReference>